<feature type="non-terminal residue" evidence="1">
    <location>
        <position position="1"/>
    </location>
</feature>
<dbReference type="RefSeq" id="WP_275203042.1">
    <property type="nucleotide sequence ID" value="NZ_JARFID010000621.1"/>
</dbReference>
<sequence>SRAVSAASAEISALTSTDGGQTWTASRRVPVVGDGRIVDDMSNALVEVLTNNQGISNILDTDITNSASFSGVVTANLIGNQIDSVRDVNRTLILYIFVII</sequence>
<evidence type="ECO:0000313" key="2">
    <source>
        <dbReference type="Proteomes" id="UP001221924"/>
    </source>
</evidence>
<reference evidence="1" key="1">
    <citation type="submission" date="2023-03" db="EMBL/GenBank/DDBJ databases">
        <title>DFI Biobank Strains.</title>
        <authorList>
            <person name="Mostad J."/>
            <person name="Paddock L."/>
            <person name="Medina S."/>
            <person name="Waligurski E."/>
            <person name="Barat B."/>
            <person name="Smith R."/>
            <person name="Burgo V."/>
            <person name="Metcalfe C."/>
            <person name="Woodson C."/>
            <person name="Sundararajan A."/>
            <person name="Ramaswamy R."/>
            <person name="Lin H."/>
            <person name="Pamer E.G."/>
        </authorList>
    </citation>
    <scope>NUCLEOTIDE SEQUENCE</scope>
    <source>
        <strain evidence="1">DFI.9.5</strain>
    </source>
</reference>
<dbReference type="Proteomes" id="UP001221924">
    <property type="component" value="Unassembled WGS sequence"/>
</dbReference>
<name>A0AAW6MAT1_9BACE</name>
<evidence type="ECO:0000313" key="1">
    <source>
        <dbReference type="EMBL" id="MDE8698035.1"/>
    </source>
</evidence>
<accession>A0AAW6MAT1</accession>
<comment type="caution">
    <text evidence="1">The sequence shown here is derived from an EMBL/GenBank/DDBJ whole genome shotgun (WGS) entry which is preliminary data.</text>
</comment>
<organism evidence="1 2">
    <name type="scientific">Bacteroides cellulosilyticus</name>
    <dbReference type="NCBI Taxonomy" id="246787"/>
    <lineage>
        <taxon>Bacteria</taxon>
        <taxon>Pseudomonadati</taxon>
        <taxon>Bacteroidota</taxon>
        <taxon>Bacteroidia</taxon>
        <taxon>Bacteroidales</taxon>
        <taxon>Bacteroidaceae</taxon>
        <taxon>Bacteroides</taxon>
    </lineage>
</organism>
<protein>
    <submittedName>
        <fullName evidence="1">Uncharacterized protein</fullName>
    </submittedName>
</protein>
<feature type="non-terminal residue" evidence="1">
    <location>
        <position position="100"/>
    </location>
</feature>
<gene>
    <name evidence="1" type="ORF">PZH42_28960</name>
</gene>
<dbReference type="EMBL" id="JARFID010000621">
    <property type="protein sequence ID" value="MDE8698035.1"/>
    <property type="molecule type" value="Genomic_DNA"/>
</dbReference>
<proteinExistence type="predicted"/>
<dbReference type="AlphaFoldDB" id="A0AAW6MAT1"/>